<organism evidence="3 4">
    <name type="scientific">Gilvimarinus japonicus</name>
    <dbReference type="NCBI Taxonomy" id="1796469"/>
    <lineage>
        <taxon>Bacteria</taxon>
        <taxon>Pseudomonadati</taxon>
        <taxon>Pseudomonadota</taxon>
        <taxon>Gammaproteobacteria</taxon>
        <taxon>Cellvibrionales</taxon>
        <taxon>Cellvibrionaceae</taxon>
        <taxon>Gilvimarinus</taxon>
    </lineage>
</organism>
<feature type="region of interest" description="Disordered" evidence="1">
    <location>
        <begin position="110"/>
        <end position="136"/>
    </location>
</feature>
<keyword evidence="2" id="KW-1133">Transmembrane helix</keyword>
<keyword evidence="2" id="KW-0472">Membrane</keyword>
<reference evidence="4" key="1">
    <citation type="journal article" date="2019" name="Int. J. Syst. Evol. Microbiol.">
        <title>The Global Catalogue of Microorganisms (GCM) 10K type strain sequencing project: providing services to taxonomists for standard genome sequencing and annotation.</title>
        <authorList>
            <consortium name="The Broad Institute Genomics Platform"/>
            <consortium name="The Broad Institute Genome Sequencing Center for Infectious Disease"/>
            <person name="Wu L."/>
            <person name="Ma J."/>
        </authorList>
    </citation>
    <scope>NUCLEOTIDE SEQUENCE [LARGE SCALE GENOMIC DNA]</scope>
    <source>
        <strain evidence="4">KCTC 52141</strain>
    </source>
</reference>
<protein>
    <submittedName>
        <fullName evidence="3">DUF4389 domain-containing protein</fullName>
    </submittedName>
</protein>
<keyword evidence="4" id="KW-1185">Reference proteome</keyword>
<feature type="transmembrane region" description="Helical" evidence="2">
    <location>
        <begin position="20"/>
        <end position="49"/>
    </location>
</feature>
<evidence type="ECO:0000313" key="3">
    <source>
        <dbReference type="EMBL" id="MFC3155391.1"/>
    </source>
</evidence>
<keyword evidence="2" id="KW-0812">Transmembrane</keyword>
<dbReference type="InterPro" id="IPR025498">
    <property type="entry name" value="DUF4389"/>
</dbReference>
<dbReference type="Proteomes" id="UP001595548">
    <property type="component" value="Unassembled WGS sequence"/>
</dbReference>
<evidence type="ECO:0000256" key="1">
    <source>
        <dbReference type="SAM" id="MobiDB-lite"/>
    </source>
</evidence>
<dbReference type="EMBL" id="JBHRTL010000006">
    <property type="protein sequence ID" value="MFC3155391.1"/>
    <property type="molecule type" value="Genomic_DNA"/>
</dbReference>
<sequence>MDNETIKSNITSADHWIRLVFMILFAFILYVAAFVVGVLVLVQFLFALITGSDNSNLRQLGDSLTQYIAQTLRFLTYNSDDKPFPFADWPEPAPVAEAVVPDAAEPVVVEPEASAHMPTDGSESDDDRDDRQSKSV</sequence>
<dbReference type="Pfam" id="PF14333">
    <property type="entry name" value="DUF4389"/>
    <property type="match status" value="1"/>
</dbReference>
<comment type="caution">
    <text evidence="3">The sequence shown here is derived from an EMBL/GenBank/DDBJ whole genome shotgun (WGS) entry which is preliminary data.</text>
</comment>
<proteinExistence type="predicted"/>
<evidence type="ECO:0000256" key="2">
    <source>
        <dbReference type="SAM" id="Phobius"/>
    </source>
</evidence>
<accession>A0ABV7HS20</accession>
<name>A0ABV7HS20_9GAMM</name>
<dbReference type="RefSeq" id="WP_339615553.1">
    <property type="nucleotide sequence ID" value="NZ_AP031500.1"/>
</dbReference>
<evidence type="ECO:0000313" key="4">
    <source>
        <dbReference type="Proteomes" id="UP001595548"/>
    </source>
</evidence>
<gene>
    <name evidence="3" type="ORF">ACFOEB_09275</name>
</gene>